<proteinExistence type="predicted"/>
<evidence type="ECO:0000313" key="2">
    <source>
        <dbReference type="EMBL" id="MCT7374739.1"/>
    </source>
</evidence>
<evidence type="ECO:0000256" key="1">
    <source>
        <dbReference type="SAM" id="Phobius"/>
    </source>
</evidence>
<dbReference type="InterPro" id="IPR050509">
    <property type="entry name" value="CoA-transferase_III"/>
</dbReference>
<dbReference type="EMBL" id="JAOCZP010000002">
    <property type="protein sequence ID" value="MCT7374739.1"/>
    <property type="molecule type" value="Genomic_DNA"/>
</dbReference>
<dbReference type="InterPro" id="IPR003673">
    <property type="entry name" value="CoA-Trfase_fam_III"/>
</dbReference>
<dbReference type="Pfam" id="PF02515">
    <property type="entry name" value="CoA_transf_3"/>
    <property type="match status" value="1"/>
</dbReference>
<protein>
    <submittedName>
        <fullName evidence="2">CoA transferase</fullName>
    </submittedName>
</protein>
<keyword evidence="1" id="KW-1133">Transmembrane helix</keyword>
<keyword evidence="1" id="KW-0812">Transmembrane</keyword>
<organism evidence="2 3">
    <name type="scientific">Chelativorans salis</name>
    <dbReference type="NCBI Taxonomy" id="2978478"/>
    <lineage>
        <taxon>Bacteria</taxon>
        <taxon>Pseudomonadati</taxon>
        <taxon>Pseudomonadota</taxon>
        <taxon>Alphaproteobacteria</taxon>
        <taxon>Hyphomicrobiales</taxon>
        <taxon>Phyllobacteriaceae</taxon>
        <taxon>Chelativorans</taxon>
    </lineage>
</organism>
<feature type="transmembrane region" description="Helical" evidence="1">
    <location>
        <begin position="20"/>
        <end position="42"/>
    </location>
</feature>
<dbReference type="Gene3D" id="3.40.50.10540">
    <property type="entry name" value="Crotonobetainyl-coa:carnitine coa-transferase, domain 1"/>
    <property type="match status" value="1"/>
</dbReference>
<gene>
    <name evidence="2" type="ORF">N5A92_06785</name>
</gene>
<comment type="caution">
    <text evidence="2">The sequence shown here is derived from an EMBL/GenBank/DDBJ whole genome shotgun (WGS) entry which is preliminary data.</text>
</comment>
<dbReference type="Proteomes" id="UP001320831">
    <property type="component" value="Unassembled WGS sequence"/>
</dbReference>
<dbReference type="InterPro" id="IPR023606">
    <property type="entry name" value="CoA-Trfase_III_dom_1_sf"/>
</dbReference>
<name>A0ABT2LK57_9HYPH</name>
<dbReference type="PANTHER" id="PTHR48228:SF5">
    <property type="entry name" value="ALPHA-METHYLACYL-COA RACEMASE"/>
    <property type="match status" value="1"/>
</dbReference>
<evidence type="ECO:0000313" key="3">
    <source>
        <dbReference type="Proteomes" id="UP001320831"/>
    </source>
</evidence>
<sequence length="395" mass="42649">MAPSGWRRDKMGGAARSGPLSGLTIIEMAGIGPVPLAGLMLAEMGADVLRIERKNAGRAFLNAPPEYDLERHGREILKLDLKSPEGRVLLLRLMEGADVLLEGFRPGVMERLGAGPEEALKRNPRLVYGRMTGFGQDGPLSARAGHDLTYLAWSGILSMIGPKGGKPLPPLNLVGDYGGGTMFLIAGVLAALFERERSGKGQVVDVAMVDGASMLAAPFFGFMAAGFWREGRGENLLDSGAPFYDTYEAGDGGHVAVACLEPQFFAEFARLLPLEERFVEGQYDRALWPEMRAAIAARFREKSRDEWTALFETTDACVAPVLSLKEAADHPHNRARAVHETRDGFTRPAAAPRFARTPPHRAGPAEPVTSLKRFGVSDDERKALEEAGVIGEGSV</sequence>
<dbReference type="Gene3D" id="3.30.1540.10">
    <property type="entry name" value="formyl-coa transferase, domain 3"/>
    <property type="match status" value="1"/>
</dbReference>
<accession>A0ABT2LK57</accession>
<reference evidence="2 3" key="1">
    <citation type="submission" date="2022-09" db="EMBL/GenBank/DDBJ databases">
        <title>Chelativorans salina sp. nov., a novel slightly halophilic bacterium isolated from a saline lake sediment enrichment.</title>
        <authorList>
            <person name="Gao L."/>
            <person name="Fang B.-Z."/>
            <person name="Li W.-J."/>
        </authorList>
    </citation>
    <scope>NUCLEOTIDE SEQUENCE [LARGE SCALE GENOMIC DNA]</scope>
    <source>
        <strain evidence="2 3">EGI FJ00035</strain>
    </source>
</reference>
<feature type="transmembrane region" description="Helical" evidence="1">
    <location>
        <begin position="206"/>
        <end position="228"/>
    </location>
</feature>
<dbReference type="PANTHER" id="PTHR48228">
    <property type="entry name" value="SUCCINYL-COA--D-CITRAMALATE COA-TRANSFERASE"/>
    <property type="match status" value="1"/>
</dbReference>
<dbReference type="RefSeq" id="WP_260901240.1">
    <property type="nucleotide sequence ID" value="NZ_JAOCZP010000002.1"/>
</dbReference>
<dbReference type="SUPFAM" id="SSF89796">
    <property type="entry name" value="CoA-transferase family III (CaiB/BaiF)"/>
    <property type="match status" value="1"/>
</dbReference>
<keyword evidence="2" id="KW-0808">Transferase</keyword>
<dbReference type="GO" id="GO:0016740">
    <property type="term" value="F:transferase activity"/>
    <property type="evidence" value="ECO:0007669"/>
    <property type="project" value="UniProtKB-KW"/>
</dbReference>
<keyword evidence="1" id="KW-0472">Membrane</keyword>
<dbReference type="InterPro" id="IPR044855">
    <property type="entry name" value="CoA-Trfase_III_dom3_sf"/>
</dbReference>
<keyword evidence="3" id="KW-1185">Reference proteome</keyword>
<feature type="transmembrane region" description="Helical" evidence="1">
    <location>
        <begin position="177"/>
        <end position="194"/>
    </location>
</feature>